<dbReference type="InParanoid" id="I7M0Q4"/>
<dbReference type="HOGENOM" id="CLU_2595137_0_0_1"/>
<accession>I7M0Q4</accession>
<evidence type="ECO:0000313" key="2">
    <source>
        <dbReference type="Proteomes" id="UP000009168"/>
    </source>
</evidence>
<evidence type="ECO:0000313" key="1">
    <source>
        <dbReference type="EMBL" id="EAR90737.1"/>
    </source>
</evidence>
<reference evidence="2" key="1">
    <citation type="journal article" date="2006" name="PLoS Biol.">
        <title>Macronuclear genome sequence of the ciliate Tetrahymena thermophila, a model eukaryote.</title>
        <authorList>
            <person name="Eisen J.A."/>
            <person name="Coyne R.S."/>
            <person name="Wu M."/>
            <person name="Wu D."/>
            <person name="Thiagarajan M."/>
            <person name="Wortman J.R."/>
            <person name="Badger J.H."/>
            <person name="Ren Q."/>
            <person name="Amedeo P."/>
            <person name="Jones K.M."/>
            <person name="Tallon L.J."/>
            <person name="Delcher A.L."/>
            <person name="Salzberg S.L."/>
            <person name="Silva J.C."/>
            <person name="Haas B.J."/>
            <person name="Majoros W.H."/>
            <person name="Farzad M."/>
            <person name="Carlton J.M."/>
            <person name="Smith R.K. Jr."/>
            <person name="Garg J."/>
            <person name="Pearlman R.E."/>
            <person name="Karrer K.M."/>
            <person name="Sun L."/>
            <person name="Manning G."/>
            <person name="Elde N.C."/>
            <person name="Turkewitz A.P."/>
            <person name="Asai D.J."/>
            <person name="Wilkes D.E."/>
            <person name="Wang Y."/>
            <person name="Cai H."/>
            <person name="Collins K."/>
            <person name="Stewart B.A."/>
            <person name="Lee S.R."/>
            <person name="Wilamowska K."/>
            <person name="Weinberg Z."/>
            <person name="Ruzzo W.L."/>
            <person name="Wloga D."/>
            <person name="Gaertig J."/>
            <person name="Frankel J."/>
            <person name="Tsao C.-C."/>
            <person name="Gorovsky M.A."/>
            <person name="Keeling P.J."/>
            <person name="Waller R.F."/>
            <person name="Patron N.J."/>
            <person name="Cherry J.M."/>
            <person name="Stover N.A."/>
            <person name="Krieger C.J."/>
            <person name="del Toro C."/>
            <person name="Ryder H.F."/>
            <person name="Williamson S.C."/>
            <person name="Barbeau R.A."/>
            <person name="Hamilton E.P."/>
            <person name="Orias E."/>
        </authorList>
    </citation>
    <scope>NUCLEOTIDE SEQUENCE [LARGE SCALE GENOMIC DNA]</scope>
    <source>
        <strain evidence="2">SB210</strain>
    </source>
</reference>
<keyword evidence="2" id="KW-1185">Reference proteome</keyword>
<name>I7M0Q4_TETTS</name>
<protein>
    <submittedName>
        <fullName evidence="1">Uncharacterized protein</fullName>
    </submittedName>
</protein>
<dbReference type="RefSeq" id="XP_001010982.1">
    <property type="nucleotide sequence ID" value="XM_001010982.1"/>
</dbReference>
<dbReference type="KEGG" id="tet:TTHERM_00708500"/>
<dbReference type="EMBL" id="GG662794">
    <property type="protein sequence ID" value="EAR90737.1"/>
    <property type="molecule type" value="Genomic_DNA"/>
</dbReference>
<dbReference type="AlphaFoldDB" id="I7M0Q4"/>
<proteinExistence type="predicted"/>
<dbReference type="Proteomes" id="UP000009168">
    <property type="component" value="Unassembled WGS sequence"/>
</dbReference>
<sequence>MSYSTIFQETEEELNQSDIVNQVLVSIIHSKEEQRQILEELELKDINDFNQYRVGGFKTINNLLRPYMLWLPTLCKMIQL</sequence>
<organism evidence="1 2">
    <name type="scientific">Tetrahymena thermophila (strain SB210)</name>
    <dbReference type="NCBI Taxonomy" id="312017"/>
    <lineage>
        <taxon>Eukaryota</taxon>
        <taxon>Sar</taxon>
        <taxon>Alveolata</taxon>
        <taxon>Ciliophora</taxon>
        <taxon>Intramacronucleata</taxon>
        <taxon>Oligohymenophorea</taxon>
        <taxon>Hymenostomatida</taxon>
        <taxon>Tetrahymenina</taxon>
        <taxon>Tetrahymenidae</taxon>
        <taxon>Tetrahymena</taxon>
    </lineage>
</organism>
<gene>
    <name evidence="1" type="ORF">TTHERM_00708500</name>
</gene>
<dbReference type="GeneID" id="7837069"/>